<dbReference type="Pfam" id="PF02502">
    <property type="entry name" value="LacAB_rpiB"/>
    <property type="match status" value="1"/>
</dbReference>
<evidence type="ECO:0000256" key="4">
    <source>
        <dbReference type="PIRSR" id="PIRSR005384-2"/>
    </source>
</evidence>
<dbReference type="NCBIfam" id="TIGR01120">
    <property type="entry name" value="rpiB"/>
    <property type="match status" value="1"/>
</dbReference>
<feature type="active site" description="Proton acceptor" evidence="3">
    <location>
        <position position="64"/>
    </location>
</feature>
<feature type="binding site" evidence="4">
    <location>
        <begin position="7"/>
        <end position="8"/>
    </location>
    <ligand>
        <name>D-ribulose 5-phosphate</name>
        <dbReference type="ChEBI" id="CHEBI:58121"/>
    </ligand>
</feature>
<evidence type="ECO:0000256" key="1">
    <source>
        <dbReference type="ARBA" id="ARBA00008754"/>
    </source>
</evidence>
<dbReference type="PANTHER" id="PTHR30345:SF0">
    <property type="entry name" value="DNA DAMAGE-REPAIR_TOLERATION PROTEIN DRT102"/>
    <property type="match status" value="1"/>
</dbReference>
<dbReference type="InterPro" id="IPR036569">
    <property type="entry name" value="RpiB_LacA_LacB_sf"/>
</dbReference>
<evidence type="ECO:0000256" key="2">
    <source>
        <dbReference type="ARBA" id="ARBA00023235"/>
    </source>
</evidence>
<dbReference type="GO" id="GO:0004751">
    <property type="term" value="F:ribose-5-phosphate isomerase activity"/>
    <property type="evidence" value="ECO:0007669"/>
    <property type="project" value="UniProtKB-EC"/>
</dbReference>
<feature type="binding site" evidence="4">
    <location>
        <position position="131"/>
    </location>
    <ligand>
        <name>D-ribulose 5-phosphate</name>
        <dbReference type="ChEBI" id="CHEBI:58121"/>
    </ligand>
</feature>
<dbReference type="PANTHER" id="PTHR30345">
    <property type="entry name" value="RIBOSE-5-PHOSPHATE ISOMERASE B"/>
    <property type="match status" value="1"/>
</dbReference>
<sequence length="149" mass="16194">MIALGCDHGGYNLICAIKKYLDEKGLEYKEYGTFSEESVDYPVYAYKVATAITSGECSIGILCCGTGIGISIAANKVKGIRAAVVSNEFCAEMTRRHNNANILCMGGRVTSEEDAVKFADIFLNTPYEGGRHENRVSMITDIENGNFKA</sequence>
<feature type="active site" description="Proton donor" evidence="3">
    <location>
        <position position="97"/>
    </location>
</feature>
<dbReference type="InterPro" id="IPR003500">
    <property type="entry name" value="RpiB_LacA_LacB"/>
</dbReference>
<comment type="similarity">
    <text evidence="1">Belongs to the LacAB/RpiB family.</text>
</comment>
<keyword evidence="6" id="KW-1185">Reference proteome</keyword>
<dbReference type="NCBIfam" id="NF004051">
    <property type="entry name" value="PRK05571.1"/>
    <property type="match status" value="1"/>
</dbReference>
<comment type="caution">
    <text evidence="5">The sequence shown here is derived from an EMBL/GenBank/DDBJ whole genome shotgun (WGS) entry which is preliminary data.</text>
</comment>
<dbReference type="Proteomes" id="UP000233425">
    <property type="component" value="Unassembled WGS sequence"/>
</dbReference>
<evidence type="ECO:0000313" key="5">
    <source>
        <dbReference type="EMBL" id="PKD32417.1"/>
    </source>
</evidence>
<dbReference type="SUPFAM" id="SSF89623">
    <property type="entry name" value="Ribose/Galactose isomerase RpiB/AlsB"/>
    <property type="match status" value="1"/>
</dbReference>
<feature type="binding site" evidence="4">
    <location>
        <position position="108"/>
    </location>
    <ligand>
        <name>D-ribulose 5-phosphate</name>
        <dbReference type="ChEBI" id="CHEBI:58121"/>
    </ligand>
</feature>
<dbReference type="EC" id="5.3.1.6" evidence="5"/>
<feature type="binding site" evidence="4">
    <location>
        <begin position="65"/>
        <end position="69"/>
    </location>
    <ligand>
        <name>D-ribulose 5-phosphate</name>
        <dbReference type="ChEBI" id="CHEBI:58121"/>
    </ligand>
</feature>
<dbReference type="GO" id="GO:0009052">
    <property type="term" value="P:pentose-phosphate shunt, non-oxidative branch"/>
    <property type="evidence" value="ECO:0007669"/>
    <property type="project" value="TreeGrafter"/>
</dbReference>
<dbReference type="InterPro" id="IPR004785">
    <property type="entry name" value="RpiB"/>
</dbReference>
<protein>
    <submittedName>
        <fullName evidence="5">Ribose-5-phosphate isomerase B</fullName>
        <ecNumber evidence="5">5.3.1.6</ecNumber>
    </submittedName>
</protein>
<reference evidence="5" key="1">
    <citation type="journal article" date="2018" name="Environ. Microbiol.">
        <title>Sporulation capability and amylosome conservation among diverse human colonic and rumen isolates of the keystone starch-degrader Ruminococcus bromii.</title>
        <authorList>
            <person name="Mukhopadhya I."/>
            <person name="Morais S."/>
            <person name="Laverde-Gomez J."/>
            <person name="Sheridan P.O."/>
            <person name="Walker A.W."/>
            <person name="Kelly W."/>
            <person name="Klieve A.V."/>
            <person name="Ouwerkerk D."/>
            <person name="Duncan S.H."/>
            <person name="Louis P."/>
            <person name="Koropatkin N."/>
            <person name="Cockburn D."/>
            <person name="Kibler R."/>
            <person name="Cooper P.J."/>
            <person name="Sandoval C."/>
            <person name="Crost E."/>
            <person name="Juge N."/>
            <person name="Bayer E.A."/>
            <person name="Flint H.J."/>
        </authorList>
    </citation>
    <scope>NUCLEOTIDE SEQUENCE [LARGE SCALE GENOMIC DNA]</scope>
    <source>
        <strain evidence="5">ATCC 27255</strain>
    </source>
</reference>
<dbReference type="RefSeq" id="WP_101028482.1">
    <property type="nucleotide sequence ID" value="NZ_CABMMZ010000026.1"/>
</dbReference>
<gene>
    <name evidence="5" type="primary">rpiB</name>
    <name evidence="5" type="ORF">RBATCC27255_00365</name>
</gene>
<dbReference type="EMBL" id="NNSR01000026">
    <property type="protein sequence ID" value="PKD32417.1"/>
    <property type="molecule type" value="Genomic_DNA"/>
</dbReference>
<dbReference type="GO" id="GO:0019316">
    <property type="term" value="P:D-allose catabolic process"/>
    <property type="evidence" value="ECO:0007669"/>
    <property type="project" value="TreeGrafter"/>
</dbReference>
<dbReference type="GeneID" id="93768527"/>
<dbReference type="AlphaFoldDB" id="A0A2N0UZI6"/>
<evidence type="ECO:0000256" key="3">
    <source>
        <dbReference type="PIRSR" id="PIRSR005384-1"/>
    </source>
</evidence>
<organism evidence="5 6">
    <name type="scientific">Ruminococcus bromii</name>
    <dbReference type="NCBI Taxonomy" id="40518"/>
    <lineage>
        <taxon>Bacteria</taxon>
        <taxon>Bacillati</taxon>
        <taxon>Bacillota</taxon>
        <taxon>Clostridia</taxon>
        <taxon>Eubacteriales</taxon>
        <taxon>Oscillospiraceae</taxon>
        <taxon>Ruminococcus</taxon>
    </lineage>
</organism>
<dbReference type="PIRSF" id="PIRSF005384">
    <property type="entry name" value="RpiB_LacA_B"/>
    <property type="match status" value="1"/>
</dbReference>
<dbReference type="NCBIfam" id="TIGR00689">
    <property type="entry name" value="rpiB_lacA_lacB"/>
    <property type="match status" value="1"/>
</dbReference>
<name>A0A2N0UZI6_9FIRM</name>
<feature type="binding site" evidence="4">
    <location>
        <position position="98"/>
    </location>
    <ligand>
        <name>D-ribulose 5-phosphate</name>
        <dbReference type="ChEBI" id="CHEBI:58121"/>
    </ligand>
</feature>
<evidence type="ECO:0000313" key="6">
    <source>
        <dbReference type="Proteomes" id="UP000233425"/>
    </source>
</evidence>
<keyword evidence="2 5" id="KW-0413">Isomerase</keyword>
<dbReference type="Gene3D" id="3.40.1400.10">
    <property type="entry name" value="Sugar-phosphate isomerase, RpiB/LacA/LacB"/>
    <property type="match status" value="1"/>
</dbReference>
<accession>A0A2N0UZI6</accession>
<proteinExistence type="inferred from homology"/>
<feature type="binding site" evidence="4">
    <location>
        <position position="135"/>
    </location>
    <ligand>
        <name>D-ribulose 5-phosphate</name>
        <dbReference type="ChEBI" id="CHEBI:58121"/>
    </ligand>
</feature>